<dbReference type="Proteomes" id="UP000233517">
    <property type="component" value="Unassembled WGS sequence"/>
</dbReference>
<dbReference type="GO" id="GO:0004190">
    <property type="term" value="F:aspartic-type endopeptidase activity"/>
    <property type="evidence" value="ECO:0007669"/>
    <property type="project" value="UniProtKB-UniRule"/>
</dbReference>
<keyword evidence="7 9" id="KW-1133">Transmembrane helix</keyword>
<evidence type="ECO:0000256" key="7">
    <source>
        <dbReference type="ARBA" id="ARBA00022989"/>
    </source>
</evidence>
<dbReference type="HAMAP" id="MF_00161">
    <property type="entry name" value="LspA"/>
    <property type="match status" value="1"/>
</dbReference>
<evidence type="ECO:0000313" key="12">
    <source>
        <dbReference type="Proteomes" id="UP000233517"/>
    </source>
</evidence>
<feature type="transmembrane region" description="Helical" evidence="9">
    <location>
        <begin position="96"/>
        <end position="119"/>
    </location>
</feature>
<evidence type="ECO:0000256" key="9">
    <source>
        <dbReference type="HAMAP-Rule" id="MF_00161"/>
    </source>
</evidence>
<reference evidence="11 12" key="1">
    <citation type="journal article" date="2017" name="ISME J.">
        <title>Potential for microbial H2 and metal transformations associated with novel bacteria and archaea in deep terrestrial subsurface sediments.</title>
        <authorList>
            <person name="Hernsdorf A.W."/>
            <person name="Amano Y."/>
            <person name="Miyakawa K."/>
            <person name="Ise K."/>
            <person name="Suzuki Y."/>
            <person name="Anantharaman K."/>
            <person name="Probst A."/>
            <person name="Burstein D."/>
            <person name="Thomas B.C."/>
            <person name="Banfield J.F."/>
        </authorList>
    </citation>
    <scope>NUCLEOTIDE SEQUENCE [LARGE SCALE GENOMIC DNA]</scope>
    <source>
        <strain evidence="11">HGW-Falkowbacteria-1</strain>
    </source>
</reference>
<keyword evidence="6 9" id="KW-0378">Hydrolase</keyword>
<gene>
    <name evidence="9" type="primary">lspA</name>
    <name evidence="11" type="ORF">CVU82_04145</name>
</gene>
<feature type="transmembrane region" description="Helical" evidence="9">
    <location>
        <begin position="125"/>
        <end position="150"/>
    </location>
</feature>
<evidence type="ECO:0000256" key="6">
    <source>
        <dbReference type="ARBA" id="ARBA00022801"/>
    </source>
</evidence>
<feature type="transmembrane region" description="Helical" evidence="9">
    <location>
        <begin position="69"/>
        <end position="89"/>
    </location>
</feature>
<feature type="active site" evidence="9">
    <location>
        <position position="135"/>
    </location>
</feature>
<name>A0A2N2E967_9BACT</name>
<keyword evidence="4 9" id="KW-0812">Transmembrane</keyword>
<evidence type="ECO:0000256" key="8">
    <source>
        <dbReference type="ARBA" id="ARBA00023136"/>
    </source>
</evidence>
<evidence type="ECO:0000256" key="1">
    <source>
        <dbReference type="ARBA" id="ARBA00006139"/>
    </source>
</evidence>
<dbReference type="AlphaFoldDB" id="A0A2N2E967"/>
<evidence type="ECO:0000313" key="11">
    <source>
        <dbReference type="EMBL" id="PKM91212.1"/>
    </source>
</evidence>
<dbReference type="PANTHER" id="PTHR33695:SF1">
    <property type="entry name" value="LIPOPROTEIN SIGNAL PEPTIDASE"/>
    <property type="match status" value="1"/>
</dbReference>
<keyword evidence="3 9" id="KW-0645">Protease</keyword>
<dbReference type="EC" id="3.4.23.36" evidence="9"/>
<organism evidence="11 12">
    <name type="scientific">Candidatus Falkowbacteria bacterium HGW-Falkowbacteria-1</name>
    <dbReference type="NCBI Taxonomy" id="2013768"/>
    <lineage>
        <taxon>Bacteria</taxon>
        <taxon>Candidatus Falkowiibacteriota</taxon>
    </lineage>
</organism>
<comment type="similarity">
    <text evidence="1 9 10">Belongs to the peptidase A8 family.</text>
</comment>
<dbReference type="GO" id="GO:0006508">
    <property type="term" value="P:proteolysis"/>
    <property type="evidence" value="ECO:0007669"/>
    <property type="project" value="UniProtKB-KW"/>
</dbReference>
<comment type="catalytic activity">
    <reaction evidence="9">
        <text>Release of signal peptides from bacterial membrane prolipoproteins. Hydrolyzes -Xaa-Yaa-Zaa-|-(S,diacylglyceryl)Cys-, in which Xaa is hydrophobic (preferably Leu), and Yaa (Ala or Ser) and Zaa (Gly or Ala) have small, neutral side chains.</text>
        <dbReference type="EC" id="3.4.23.36"/>
    </reaction>
</comment>
<keyword evidence="5 9" id="KW-0064">Aspartyl protease</keyword>
<keyword evidence="2 9" id="KW-1003">Cell membrane</keyword>
<accession>A0A2N2E967</accession>
<dbReference type="PRINTS" id="PR00781">
    <property type="entry name" value="LIPOSIGPTASE"/>
</dbReference>
<comment type="function">
    <text evidence="9">This protein specifically catalyzes the removal of signal peptides from prolipoproteins.</text>
</comment>
<keyword evidence="8 9" id="KW-0472">Membrane</keyword>
<dbReference type="Pfam" id="PF01252">
    <property type="entry name" value="Peptidase_A8"/>
    <property type="match status" value="1"/>
</dbReference>
<feature type="transmembrane region" description="Helical" evidence="9">
    <location>
        <begin position="12"/>
        <end position="30"/>
    </location>
</feature>
<evidence type="ECO:0000256" key="2">
    <source>
        <dbReference type="ARBA" id="ARBA00022475"/>
    </source>
</evidence>
<protein>
    <recommendedName>
        <fullName evidence="9">Lipoprotein signal peptidase</fullName>
        <ecNumber evidence="9">3.4.23.36</ecNumber>
    </recommendedName>
    <alternativeName>
        <fullName evidence="9">Prolipoprotein signal peptidase</fullName>
    </alternativeName>
    <alternativeName>
        <fullName evidence="9">Signal peptidase II</fullName>
        <shortName evidence="9">SPase II</shortName>
    </alternativeName>
</protein>
<evidence type="ECO:0000256" key="10">
    <source>
        <dbReference type="RuleBase" id="RU004181"/>
    </source>
</evidence>
<dbReference type="PANTHER" id="PTHR33695">
    <property type="entry name" value="LIPOPROTEIN SIGNAL PEPTIDASE"/>
    <property type="match status" value="1"/>
</dbReference>
<comment type="subcellular location">
    <subcellularLocation>
        <location evidence="9">Cell membrane</location>
        <topology evidence="9">Multi-pass membrane protein</topology>
    </subcellularLocation>
</comment>
<dbReference type="UniPathway" id="UPA00665"/>
<dbReference type="EMBL" id="PHAI01000003">
    <property type="protein sequence ID" value="PKM91212.1"/>
    <property type="molecule type" value="Genomic_DNA"/>
</dbReference>
<dbReference type="InterPro" id="IPR001872">
    <property type="entry name" value="Peptidase_A8"/>
</dbReference>
<comment type="pathway">
    <text evidence="9">Protein modification; lipoprotein biosynthesis (signal peptide cleavage).</text>
</comment>
<proteinExistence type="inferred from homology"/>
<comment type="caution">
    <text evidence="11">The sequence shown here is derived from an EMBL/GenBank/DDBJ whole genome shotgun (WGS) entry which is preliminary data.</text>
</comment>
<dbReference type="GO" id="GO:0005886">
    <property type="term" value="C:plasma membrane"/>
    <property type="evidence" value="ECO:0007669"/>
    <property type="project" value="UniProtKB-SubCell"/>
</dbReference>
<sequence length="159" mass="18888">MINFFKKNKQTYNIAIFLIIAIFFIIDRFLKNLAISSERGFSLLGNILKFNFVPNEYIAFSIPIHGTSLFYFLSLLLVLVLVYFFFLFIKKKWFEFLCFFGIFLGALSNFIDRILYSFVIDYFDLVYFTVFNVADVLIFFSSLFLLVFYLKEDKRLGKS</sequence>
<evidence type="ECO:0000256" key="3">
    <source>
        <dbReference type="ARBA" id="ARBA00022670"/>
    </source>
</evidence>
<evidence type="ECO:0000256" key="5">
    <source>
        <dbReference type="ARBA" id="ARBA00022750"/>
    </source>
</evidence>
<evidence type="ECO:0000256" key="4">
    <source>
        <dbReference type="ARBA" id="ARBA00022692"/>
    </source>
</evidence>
<feature type="active site" evidence="9">
    <location>
        <position position="121"/>
    </location>
</feature>